<dbReference type="AlphaFoldDB" id="A0AA36CDR2"/>
<reference evidence="1" key="1">
    <citation type="submission" date="2023-06" db="EMBL/GenBank/DDBJ databases">
        <authorList>
            <person name="Delattre M."/>
        </authorList>
    </citation>
    <scope>NUCLEOTIDE SEQUENCE</scope>
    <source>
        <strain evidence="1">AF72</strain>
    </source>
</reference>
<feature type="non-terminal residue" evidence="1">
    <location>
        <position position="119"/>
    </location>
</feature>
<keyword evidence="2" id="KW-1185">Reference proteome</keyword>
<dbReference type="EMBL" id="CATQJA010001355">
    <property type="protein sequence ID" value="CAJ0566922.1"/>
    <property type="molecule type" value="Genomic_DNA"/>
</dbReference>
<name>A0AA36CDR2_9BILA</name>
<accession>A0AA36CDR2</accession>
<organism evidence="1 2">
    <name type="scientific">Mesorhabditis spiculigera</name>
    <dbReference type="NCBI Taxonomy" id="96644"/>
    <lineage>
        <taxon>Eukaryota</taxon>
        <taxon>Metazoa</taxon>
        <taxon>Ecdysozoa</taxon>
        <taxon>Nematoda</taxon>
        <taxon>Chromadorea</taxon>
        <taxon>Rhabditida</taxon>
        <taxon>Rhabditina</taxon>
        <taxon>Rhabditomorpha</taxon>
        <taxon>Rhabditoidea</taxon>
        <taxon>Rhabditidae</taxon>
        <taxon>Mesorhabditinae</taxon>
        <taxon>Mesorhabditis</taxon>
    </lineage>
</organism>
<gene>
    <name evidence="1" type="ORF">MSPICULIGERA_LOCUS5501</name>
</gene>
<evidence type="ECO:0000313" key="1">
    <source>
        <dbReference type="EMBL" id="CAJ0566922.1"/>
    </source>
</evidence>
<comment type="caution">
    <text evidence="1">The sequence shown here is derived from an EMBL/GenBank/DDBJ whole genome shotgun (WGS) entry which is preliminary data.</text>
</comment>
<protein>
    <submittedName>
        <fullName evidence="1">Uncharacterized protein</fullName>
    </submittedName>
</protein>
<sequence length="119" mass="13688">MFTLKCGKTELLNFGWVFEWLGEAANSGGHIFAQHMVLTKQEMWKMVETLSMSIFKDKKMASKTETQSSWEKRHILETRILEKVDVAILQLASTKSDINLSVRQAVGVNEEIRIFIKLL</sequence>
<evidence type="ECO:0000313" key="2">
    <source>
        <dbReference type="Proteomes" id="UP001177023"/>
    </source>
</evidence>
<dbReference type="Proteomes" id="UP001177023">
    <property type="component" value="Unassembled WGS sequence"/>
</dbReference>
<proteinExistence type="predicted"/>